<proteinExistence type="predicted"/>
<keyword evidence="2" id="KW-1185">Reference proteome</keyword>
<evidence type="ECO:0000313" key="2">
    <source>
        <dbReference type="Proteomes" id="UP000298049"/>
    </source>
</evidence>
<protein>
    <submittedName>
        <fullName evidence="1">Uncharacterized protein</fullName>
    </submittedName>
</protein>
<dbReference type="Proteomes" id="UP000298049">
    <property type="component" value="Chromosome"/>
</dbReference>
<sequence>MDFYVIGSQKLLNKARPNSVYLHIDHWNDYSFFTLFRAVLSDNSARRHDLGMVKIGFKGQDVSIKTRETLEIESN</sequence>
<reference evidence="1 2" key="1">
    <citation type="submission" date="2018-07" db="EMBL/GenBank/DDBJ databases">
        <title>Marsedoiliclastica nanhaica gen. nov. sp. nov., a novel marine hydrocarbonoclastic bacterium isolated from an in-situ enriched hydrocarbon-degrading consortium in deep-sea sediment.</title>
        <authorList>
            <person name="Dong C."/>
            <person name="Ma T."/>
            <person name="Liu R."/>
            <person name="Shao Z."/>
        </authorList>
    </citation>
    <scope>NUCLEOTIDE SEQUENCE [LARGE SCALE GENOMIC DNA]</scope>
    <source>
        <strain evidence="2">soil36-7</strain>
    </source>
</reference>
<dbReference type="KEGG" id="hmi:soil367_05070"/>
<organism evidence="1 2">
    <name type="scientific">Hydrocarboniclastica marina</name>
    <dbReference type="NCBI Taxonomy" id="2259620"/>
    <lineage>
        <taxon>Bacteria</taxon>
        <taxon>Pseudomonadati</taxon>
        <taxon>Pseudomonadota</taxon>
        <taxon>Gammaproteobacteria</taxon>
        <taxon>Alteromonadales</taxon>
        <taxon>Alteromonadaceae</taxon>
        <taxon>Hydrocarboniclastica</taxon>
    </lineage>
</organism>
<dbReference type="AlphaFoldDB" id="A0A4P7XGN9"/>
<dbReference type="EMBL" id="CP031093">
    <property type="protein sequence ID" value="QCF25352.1"/>
    <property type="molecule type" value="Genomic_DNA"/>
</dbReference>
<gene>
    <name evidence="1" type="ORF">soil367_05070</name>
</gene>
<evidence type="ECO:0000313" key="1">
    <source>
        <dbReference type="EMBL" id="QCF25352.1"/>
    </source>
</evidence>
<accession>A0A4P7XGN9</accession>
<name>A0A4P7XGN9_9ALTE</name>